<dbReference type="GO" id="GO:0005634">
    <property type="term" value="C:nucleus"/>
    <property type="evidence" value="ECO:0007669"/>
    <property type="project" value="UniProtKB-SubCell"/>
</dbReference>
<accession>A0ABD1UM79</accession>
<comment type="function">
    <text evidence="6">Putative transcription activator involved in regulating light control of development.</text>
</comment>
<dbReference type="AlphaFoldDB" id="A0ABD1UM79"/>
<dbReference type="PANTHER" id="PTHR31669">
    <property type="entry name" value="PROTEIN FAR1-RELATED SEQUENCE 10-RELATED"/>
    <property type="match status" value="1"/>
</dbReference>
<keyword evidence="3 5" id="KW-0863">Zinc-finger</keyword>
<evidence type="ECO:0000259" key="8">
    <source>
        <dbReference type="PROSITE" id="PS50158"/>
    </source>
</evidence>
<evidence type="ECO:0000256" key="1">
    <source>
        <dbReference type="ARBA" id="ARBA00005889"/>
    </source>
</evidence>
<dbReference type="Proteomes" id="UP001604336">
    <property type="component" value="Unassembled WGS sequence"/>
</dbReference>
<reference evidence="11" key="1">
    <citation type="submission" date="2024-07" db="EMBL/GenBank/DDBJ databases">
        <title>Two chromosome-level genome assemblies of Korean endemic species Abeliophyllum distichum and Forsythia ovata (Oleaceae).</title>
        <authorList>
            <person name="Jang H."/>
        </authorList>
    </citation>
    <scope>NUCLEOTIDE SEQUENCE [LARGE SCALE GENOMIC DNA]</scope>
</reference>
<comment type="caution">
    <text evidence="10">The sequence shown here is derived from an EMBL/GenBank/DDBJ whole genome shotgun (WGS) entry which is preliminary data.</text>
</comment>
<gene>
    <name evidence="10" type="ORF">Adt_10872</name>
</gene>
<name>A0ABD1UM79_9LAMI</name>
<keyword evidence="4 6" id="KW-0862">Zinc</keyword>
<evidence type="ECO:0000313" key="10">
    <source>
        <dbReference type="EMBL" id="KAL2525818.1"/>
    </source>
</evidence>
<evidence type="ECO:0000256" key="3">
    <source>
        <dbReference type="ARBA" id="ARBA00022771"/>
    </source>
</evidence>
<evidence type="ECO:0000256" key="4">
    <source>
        <dbReference type="ARBA" id="ARBA00022833"/>
    </source>
</evidence>
<comment type="subcellular location">
    <subcellularLocation>
        <location evidence="6">Nucleus</location>
    </subcellularLocation>
</comment>
<dbReference type="InterPro" id="IPR031052">
    <property type="entry name" value="FHY3/FAR1"/>
</dbReference>
<dbReference type="PROSITE" id="PS50158">
    <property type="entry name" value="ZF_CCHC"/>
    <property type="match status" value="1"/>
</dbReference>
<comment type="similarity">
    <text evidence="1 6">Belongs to the FHY3/FAR1 family.</text>
</comment>
<feature type="domain" description="CCHC-type" evidence="8">
    <location>
        <begin position="344"/>
        <end position="358"/>
    </location>
</feature>
<organism evidence="10 11">
    <name type="scientific">Abeliophyllum distichum</name>
    <dbReference type="NCBI Taxonomy" id="126358"/>
    <lineage>
        <taxon>Eukaryota</taxon>
        <taxon>Viridiplantae</taxon>
        <taxon>Streptophyta</taxon>
        <taxon>Embryophyta</taxon>
        <taxon>Tracheophyta</taxon>
        <taxon>Spermatophyta</taxon>
        <taxon>Magnoliopsida</taxon>
        <taxon>eudicotyledons</taxon>
        <taxon>Gunneridae</taxon>
        <taxon>Pentapetalae</taxon>
        <taxon>asterids</taxon>
        <taxon>lamiids</taxon>
        <taxon>Lamiales</taxon>
        <taxon>Oleaceae</taxon>
        <taxon>Forsythieae</taxon>
        <taxon>Abeliophyllum</taxon>
    </lineage>
</organism>
<keyword evidence="11" id="KW-1185">Reference proteome</keyword>
<evidence type="ECO:0000259" key="9">
    <source>
        <dbReference type="PROSITE" id="PS50966"/>
    </source>
</evidence>
<sequence length="363" mass="41554">MTSISLVNIIKQSESPAEFEQHWTEVIETTELGNNEWRSSMYEIRSRWVPAYVIHVFVAGMTSSQRSESGQSFLKKYVDKKNSLTDFITRFNRALAHQRHAELVANHIDINEKPRVSSASMMENQMLHIYTKKIFLLFQKEIKQSHFYTCSKITSSDDVKVYDVQRFEPGNSFDRQCQVTYYTSSDCISCSCRMFDFDGYPCRHMICYMKIKQVMPLPEKYIFCRWTKHAKQAQVFDLTTGLSVDNSSGQSLISRHGMLAHAASELVDDASLTDARSTFLLSEFQNLLIRVKDIDSGGDIGMSRNKTREETQVVRDPNPVKAKGCGKRLKSGKEKALSQSSRQCRACGNNGHDKRTCPTLQNR</sequence>
<proteinExistence type="inferred from homology"/>
<dbReference type="PROSITE" id="PS50966">
    <property type="entry name" value="ZF_SWIM"/>
    <property type="match status" value="1"/>
</dbReference>
<evidence type="ECO:0000313" key="11">
    <source>
        <dbReference type="Proteomes" id="UP001604336"/>
    </source>
</evidence>
<feature type="region of interest" description="Disordered" evidence="7">
    <location>
        <begin position="299"/>
        <end position="363"/>
    </location>
</feature>
<keyword evidence="6" id="KW-0539">Nucleus</keyword>
<evidence type="ECO:0000256" key="2">
    <source>
        <dbReference type="ARBA" id="ARBA00022723"/>
    </source>
</evidence>
<dbReference type="SMART" id="SM00575">
    <property type="entry name" value="ZnF_PMZ"/>
    <property type="match status" value="1"/>
</dbReference>
<dbReference type="InterPro" id="IPR001878">
    <property type="entry name" value="Znf_CCHC"/>
</dbReference>
<evidence type="ECO:0000256" key="5">
    <source>
        <dbReference type="PROSITE-ProRule" id="PRU00047"/>
    </source>
</evidence>
<evidence type="ECO:0000256" key="7">
    <source>
        <dbReference type="SAM" id="MobiDB-lite"/>
    </source>
</evidence>
<dbReference type="InterPro" id="IPR007527">
    <property type="entry name" value="Znf_SWIM"/>
</dbReference>
<evidence type="ECO:0000256" key="6">
    <source>
        <dbReference type="RuleBase" id="RU367018"/>
    </source>
</evidence>
<keyword evidence="2 6" id="KW-0479">Metal-binding</keyword>
<feature type="domain" description="SWIM-type" evidence="9">
    <location>
        <begin position="181"/>
        <end position="213"/>
    </location>
</feature>
<dbReference type="PANTHER" id="PTHR31669:SF302">
    <property type="entry name" value="PROTEIN FAR1-RELATED SEQUENCE"/>
    <property type="match status" value="1"/>
</dbReference>
<dbReference type="InterPro" id="IPR006564">
    <property type="entry name" value="Znf_PMZ"/>
</dbReference>
<protein>
    <recommendedName>
        <fullName evidence="6">Protein FAR1-RELATED SEQUENCE</fullName>
    </recommendedName>
</protein>
<dbReference type="GO" id="GO:0008270">
    <property type="term" value="F:zinc ion binding"/>
    <property type="evidence" value="ECO:0007669"/>
    <property type="project" value="UniProtKB-UniRule"/>
</dbReference>
<dbReference type="GO" id="GO:0006355">
    <property type="term" value="P:regulation of DNA-templated transcription"/>
    <property type="evidence" value="ECO:0007669"/>
    <property type="project" value="UniProtKB-UniRule"/>
</dbReference>
<dbReference type="Pfam" id="PF04434">
    <property type="entry name" value="SWIM"/>
    <property type="match status" value="1"/>
</dbReference>
<dbReference type="EMBL" id="JBFOLK010000003">
    <property type="protein sequence ID" value="KAL2525818.1"/>
    <property type="molecule type" value="Genomic_DNA"/>
</dbReference>